<dbReference type="Proteomes" id="UP000298030">
    <property type="component" value="Unassembled WGS sequence"/>
</dbReference>
<gene>
    <name evidence="3" type="ORF">FA13DRAFT_685804</name>
</gene>
<keyword evidence="2" id="KW-0812">Transmembrane</keyword>
<name>A0A4Y7T509_COPMI</name>
<protein>
    <submittedName>
        <fullName evidence="3">Uncharacterized protein</fullName>
    </submittedName>
</protein>
<dbReference type="EMBL" id="QPFP01000029">
    <property type="protein sequence ID" value="TEB29028.1"/>
    <property type="molecule type" value="Genomic_DNA"/>
</dbReference>
<keyword evidence="4" id="KW-1185">Reference proteome</keyword>
<feature type="transmembrane region" description="Helical" evidence="2">
    <location>
        <begin position="78"/>
        <end position="97"/>
    </location>
</feature>
<comment type="caution">
    <text evidence="3">The sequence shown here is derived from an EMBL/GenBank/DDBJ whole genome shotgun (WGS) entry which is preliminary data.</text>
</comment>
<evidence type="ECO:0000256" key="1">
    <source>
        <dbReference type="SAM" id="MobiDB-lite"/>
    </source>
</evidence>
<sequence>MPPAPWHTRDYFVSPPRDLPPVDLLAMHSGYRDSDGLDKLNGQITAPGHRLKPSKGEARPPDRLPVAVPDLLLQPANFSAQILVWVLWILPSLFLTLRMKLVSFRNVHLETSTPHLFATIKDDFALAALTRMGGTDRWGALRV</sequence>
<reference evidence="3 4" key="1">
    <citation type="journal article" date="2019" name="Nat. Ecol. Evol.">
        <title>Megaphylogeny resolves global patterns of mushroom evolution.</title>
        <authorList>
            <person name="Varga T."/>
            <person name="Krizsan K."/>
            <person name="Foldi C."/>
            <person name="Dima B."/>
            <person name="Sanchez-Garcia M."/>
            <person name="Sanchez-Ramirez S."/>
            <person name="Szollosi G.J."/>
            <person name="Szarkandi J.G."/>
            <person name="Papp V."/>
            <person name="Albert L."/>
            <person name="Andreopoulos W."/>
            <person name="Angelini C."/>
            <person name="Antonin V."/>
            <person name="Barry K.W."/>
            <person name="Bougher N.L."/>
            <person name="Buchanan P."/>
            <person name="Buyck B."/>
            <person name="Bense V."/>
            <person name="Catcheside P."/>
            <person name="Chovatia M."/>
            <person name="Cooper J."/>
            <person name="Damon W."/>
            <person name="Desjardin D."/>
            <person name="Finy P."/>
            <person name="Geml J."/>
            <person name="Haridas S."/>
            <person name="Hughes K."/>
            <person name="Justo A."/>
            <person name="Karasinski D."/>
            <person name="Kautmanova I."/>
            <person name="Kiss B."/>
            <person name="Kocsube S."/>
            <person name="Kotiranta H."/>
            <person name="LaButti K.M."/>
            <person name="Lechner B.E."/>
            <person name="Liimatainen K."/>
            <person name="Lipzen A."/>
            <person name="Lukacs Z."/>
            <person name="Mihaltcheva S."/>
            <person name="Morgado L.N."/>
            <person name="Niskanen T."/>
            <person name="Noordeloos M.E."/>
            <person name="Ohm R.A."/>
            <person name="Ortiz-Santana B."/>
            <person name="Ovrebo C."/>
            <person name="Racz N."/>
            <person name="Riley R."/>
            <person name="Savchenko A."/>
            <person name="Shiryaev A."/>
            <person name="Soop K."/>
            <person name="Spirin V."/>
            <person name="Szebenyi C."/>
            <person name="Tomsovsky M."/>
            <person name="Tulloss R.E."/>
            <person name="Uehling J."/>
            <person name="Grigoriev I.V."/>
            <person name="Vagvolgyi C."/>
            <person name="Papp T."/>
            <person name="Martin F.M."/>
            <person name="Miettinen O."/>
            <person name="Hibbett D.S."/>
            <person name="Nagy L.G."/>
        </authorList>
    </citation>
    <scope>NUCLEOTIDE SEQUENCE [LARGE SCALE GENOMIC DNA]</scope>
    <source>
        <strain evidence="3 4">FP101781</strain>
    </source>
</reference>
<accession>A0A4Y7T509</accession>
<evidence type="ECO:0000313" key="3">
    <source>
        <dbReference type="EMBL" id="TEB29028.1"/>
    </source>
</evidence>
<feature type="region of interest" description="Disordered" evidence="1">
    <location>
        <begin position="36"/>
        <end position="61"/>
    </location>
</feature>
<proteinExistence type="predicted"/>
<keyword evidence="2" id="KW-1133">Transmembrane helix</keyword>
<evidence type="ECO:0000313" key="4">
    <source>
        <dbReference type="Proteomes" id="UP000298030"/>
    </source>
</evidence>
<keyword evidence="2" id="KW-0472">Membrane</keyword>
<organism evidence="3 4">
    <name type="scientific">Coprinellus micaceus</name>
    <name type="common">Glistening ink-cap mushroom</name>
    <name type="synonym">Coprinus micaceus</name>
    <dbReference type="NCBI Taxonomy" id="71717"/>
    <lineage>
        <taxon>Eukaryota</taxon>
        <taxon>Fungi</taxon>
        <taxon>Dikarya</taxon>
        <taxon>Basidiomycota</taxon>
        <taxon>Agaricomycotina</taxon>
        <taxon>Agaricomycetes</taxon>
        <taxon>Agaricomycetidae</taxon>
        <taxon>Agaricales</taxon>
        <taxon>Agaricineae</taxon>
        <taxon>Psathyrellaceae</taxon>
        <taxon>Coprinellus</taxon>
    </lineage>
</organism>
<evidence type="ECO:0000256" key="2">
    <source>
        <dbReference type="SAM" id="Phobius"/>
    </source>
</evidence>
<dbReference type="AlphaFoldDB" id="A0A4Y7T509"/>